<feature type="compositionally biased region" description="Basic residues" evidence="1">
    <location>
        <begin position="363"/>
        <end position="372"/>
    </location>
</feature>
<gene>
    <name evidence="2" type="ORF">SCHCODRAFT_233063</name>
</gene>
<keyword evidence="3" id="KW-1185">Reference proteome</keyword>
<dbReference type="AlphaFoldDB" id="D8PYF3"/>
<feature type="region of interest" description="Disordered" evidence="1">
    <location>
        <begin position="360"/>
        <end position="380"/>
    </location>
</feature>
<organism evidence="3">
    <name type="scientific">Schizophyllum commune (strain H4-8 / FGSC 9210)</name>
    <name type="common">Split gill fungus</name>
    <dbReference type="NCBI Taxonomy" id="578458"/>
    <lineage>
        <taxon>Eukaryota</taxon>
        <taxon>Fungi</taxon>
        <taxon>Dikarya</taxon>
        <taxon>Basidiomycota</taxon>
        <taxon>Agaricomycotina</taxon>
        <taxon>Agaricomycetes</taxon>
        <taxon>Agaricomycetidae</taxon>
        <taxon>Agaricales</taxon>
        <taxon>Schizophyllaceae</taxon>
        <taxon>Schizophyllum</taxon>
    </lineage>
</organism>
<dbReference type="VEuPathDB" id="FungiDB:SCHCODRAFT_01090981"/>
<protein>
    <submittedName>
        <fullName evidence="2">Uncharacterized protein</fullName>
    </submittedName>
</protein>
<dbReference type="EMBL" id="GL377304">
    <property type="protein sequence ID" value="EFI99246.1"/>
    <property type="molecule type" value="Genomic_DNA"/>
</dbReference>
<evidence type="ECO:0000313" key="2">
    <source>
        <dbReference type="EMBL" id="EFI99246.1"/>
    </source>
</evidence>
<evidence type="ECO:0000256" key="1">
    <source>
        <dbReference type="SAM" id="MobiDB-lite"/>
    </source>
</evidence>
<accession>D8PYF3</accession>
<proteinExistence type="predicted"/>
<name>D8PYF3_SCHCM</name>
<dbReference type="InParanoid" id="D8PYF3"/>
<dbReference type="eggNOG" id="ENOG502SVSD">
    <property type="taxonomic scope" value="Eukaryota"/>
</dbReference>
<sequence>MPTLFPDDSEALAALIEVYGEGIVDQYAKATFPTVLIKLRNLTAKNASKWIKIQRFTDWIVTASQDLDDTLPAGQNNTALALDSTPLASSGTPLRSRANIPFNTPINNTLQTTSMENNAATNVDVCRKGRLWAGTMIACALTSLSTSTVPGVSRKRRAAKEAIAAGGPATTDYMTSLSIVCPNRGIVDCNPASNSPRSCSRVVLALPAAQDNKLDERQFAQAALYIDFKDAGIPIPELAHTSNSSRIHHLGVYSGELTPKRCDVLGDNACLCKHQSNSSMVRAIGEVQLVLNGGMRTFVAFISDAGTATLLACTASSLVYPKASQSMPPEDQGLVTYRCVHTCGPRFACPWAKTDSHTSGRWSHSRVHRRHKEPNPPGCESGRCSGYNVIDRQELMIPVDPRPLASEALRHANMTVLFVADPVLGRSVHDIKDDTTTFLHVGVENATHAQLLELEEIAPGSVSSQLPPGVSADTDPPAGVTTTTVAMWEWVRAAVELKKFGAKVVGLPYDIFIRAMLDPIRNADVFSAMKKADLILGEKAALAYHLDIISRGMETFRPFTMACNDEQIIATNDMVFKRSFSARSDQVIINRRASGDRVTRDRTQFDFINRSWIKQAFLKDLIAPRFGELRAKVTAPTPDGHNQTWSRQTGVHHDMQTLTDGHEELREFVLEVVQRLVGLEKKMYGRTHSDLELFCRVDIGIVCSGGAAHYFVNEVERGLATCMWGWTHWPEAVGDFKRVASRLPEFVSRVKATQAPEGVL</sequence>
<dbReference type="Proteomes" id="UP000007431">
    <property type="component" value="Unassembled WGS sequence"/>
</dbReference>
<reference evidence="2 3" key="1">
    <citation type="journal article" date="2010" name="Nat. Biotechnol.">
        <title>Genome sequence of the model mushroom Schizophyllum commune.</title>
        <authorList>
            <person name="Ohm R.A."/>
            <person name="de Jong J.F."/>
            <person name="Lugones L.G."/>
            <person name="Aerts A."/>
            <person name="Kothe E."/>
            <person name="Stajich J.E."/>
            <person name="de Vries R.P."/>
            <person name="Record E."/>
            <person name="Levasseur A."/>
            <person name="Baker S.E."/>
            <person name="Bartholomew K.A."/>
            <person name="Coutinho P.M."/>
            <person name="Erdmann S."/>
            <person name="Fowler T.J."/>
            <person name="Gathman A.C."/>
            <person name="Lombard V."/>
            <person name="Henrissat B."/>
            <person name="Knabe N."/>
            <person name="Kuees U."/>
            <person name="Lilly W.W."/>
            <person name="Lindquist E."/>
            <person name="Lucas S."/>
            <person name="Magnuson J.K."/>
            <person name="Piumi F."/>
            <person name="Raudaskoski M."/>
            <person name="Salamov A."/>
            <person name="Schmutz J."/>
            <person name="Schwarze F.W.M.R."/>
            <person name="vanKuyk P.A."/>
            <person name="Horton J.S."/>
            <person name="Grigoriev I.V."/>
            <person name="Woesten H.A.B."/>
        </authorList>
    </citation>
    <scope>NUCLEOTIDE SEQUENCE [LARGE SCALE GENOMIC DNA]</scope>
    <source>
        <strain evidence="3">H4-8 / FGSC 9210</strain>
    </source>
</reference>
<dbReference type="HOGENOM" id="CLU_366878_0_0_1"/>
<evidence type="ECO:0000313" key="3">
    <source>
        <dbReference type="Proteomes" id="UP000007431"/>
    </source>
</evidence>